<name>A0A166TS67_9AGAM</name>
<sequence length="129" mass="13977">MSNPAFHLPLVCSGPTYLVRAAADGIFPTGFAHRVMEVMKDTSGAAHSHTSLRRSSFGAARSRPAHLPHVAPHAVSDPRRVCQPLQYIHQGGRAVVRYGHRLWARCRGHGHALSHLPQGSHGNQEPTAS</sequence>
<dbReference type="AlphaFoldDB" id="A0A166TS67"/>
<evidence type="ECO:0000313" key="1">
    <source>
        <dbReference type="EMBL" id="KZP30918.1"/>
    </source>
</evidence>
<protein>
    <submittedName>
        <fullName evidence="1">Uncharacterized protein</fullName>
    </submittedName>
</protein>
<gene>
    <name evidence="1" type="ORF">FIBSPDRAFT_849926</name>
</gene>
<accession>A0A166TS67</accession>
<proteinExistence type="predicted"/>
<reference evidence="1 2" key="1">
    <citation type="journal article" date="2016" name="Mol. Biol. Evol.">
        <title>Comparative Genomics of Early-Diverging Mushroom-Forming Fungi Provides Insights into the Origins of Lignocellulose Decay Capabilities.</title>
        <authorList>
            <person name="Nagy L.G."/>
            <person name="Riley R."/>
            <person name="Tritt A."/>
            <person name="Adam C."/>
            <person name="Daum C."/>
            <person name="Floudas D."/>
            <person name="Sun H."/>
            <person name="Yadav J.S."/>
            <person name="Pangilinan J."/>
            <person name="Larsson K.H."/>
            <person name="Matsuura K."/>
            <person name="Barry K."/>
            <person name="Labutti K."/>
            <person name="Kuo R."/>
            <person name="Ohm R.A."/>
            <person name="Bhattacharya S.S."/>
            <person name="Shirouzu T."/>
            <person name="Yoshinaga Y."/>
            <person name="Martin F.M."/>
            <person name="Grigoriev I.V."/>
            <person name="Hibbett D.S."/>
        </authorList>
    </citation>
    <scope>NUCLEOTIDE SEQUENCE [LARGE SCALE GENOMIC DNA]</scope>
    <source>
        <strain evidence="1 2">CBS 109695</strain>
    </source>
</reference>
<keyword evidence="2" id="KW-1185">Reference proteome</keyword>
<organism evidence="1 2">
    <name type="scientific">Athelia psychrophila</name>
    <dbReference type="NCBI Taxonomy" id="1759441"/>
    <lineage>
        <taxon>Eukaryota</taxon>
        <taxon>Fungi</taxon>
        <taxon>Dikarya</taxon>
        <taxon>Basidiomycota</taxon>
        <taxon>Agaricomycotina</taxon>
        <taxon>Agaricomycetes</taxon>
        <taxon>Agaricomycetidae</taxon>
        <taxon>Atheliales</taxon>
        <taxon>Atheliaceae</taxon>
        <taxon>Athelia</taxon>
    </lineage>
</organism>
<evidence type="ECO:0000313" key="2">
    <source>
        <dbReference type="Proteomes" id="UP000076532"/>
    </source>
</evidence>
<dbReference type="EMBL" id="KV417491">
    <property type="protein sequence ID" value="KZP30918.1"/>
    <property type="molecule type" value="Genomic_DNA"/>
</dbReference>
<dbReference type="Proteomes" id="UP000076532">
    <property type="component" value="Unassembled WGS sequence"/>
</dbReference>